<dbReference type="HOGENOM" id="CLU_147162_6_1_12"/>
<organism evidence="2 3">
    <name type="scientific">Spirochaeta africana (strain ATCC 700263 / DSM 8902 / Z-7692)</name>
    <dbReference type="NCBI Taxonomy" id="889378"/>
    <lineage>
        <taxon>Bacteria</taxon>
        <taxon>Pseudomonadati</taxon>
        <taxon>Spirochaetota</taxon>
        <taxon>Spirochaetia</taxon>
        <taxon>Spirochaetales</taxon>
        <taxon>Spirochaetaceae</taxon>
        <taxon>Spirochaeta</taxon>
    </lineage>
</organism>
<evidence type="ECO:0000313" key="3">
    <source>
        <dbReference type="Proteomes" id="UP000007383"/>
    </source>
</evidence>
<dbReference type="SUPFAM" id="SSF143011">
    <property type="entry name" value="RelE-like"/>
    <property type="match status" value="1"/>
</dbReference>
<dbReference type="NCBIfam" id="TIGR02385">
    <property type="entry name" value="RelE_StbE"/>
    <property type="match status" value="1"/>
</dbReference>
<dbReference type="Gene3D" id="3.30.2310.20">
    <property type="entry name" value="RelE-like"/>
    <property type="match status" value="1"/>
</dbReference>
<proteinExistence type="predicted"/>
<dbReference type="AlphaFoldDB" id="H9UGW9"/>
<evidence type="ECO:0000256" key="1">
    <source>
        <dbReference type="ARBA" id="ARBA00022649"/>
    </source>
</evidence>
<protein>
    <submittedName>
        <fullName evidence="2">Addiction module toxin, RelE/StbE family</fullName>
    </submittedName>
</protein>
<sequence>MYKVLFSTKAKEDLDASLMYISKKLKNPIAAHDLITKIENKLRYLKNYPKSHPLVRDKYLKNRGIRYMLINNYILFYQIAESKQEIHIVRFLYSRRNWKDLLHEAEG</sequence>
<dbReference type="RefSeq" id="WP_014454759.1">
    <property type="nucleotide sequence ID" value="NC_017098.1"/>
</dbReference>
<gene>
    <name evidence="2" type="ordered locus">Spiaf_0662</name>
</gene>
<dbReference type="Pfam" id="PF05016">
    <property type="entry name" value="ParE_toxin"/>
    <property type="match status" value="1"/>
</dbReference>
<dbReference type="Proteomes" id="UP000007383">
    <property type="component" value="Chromosome"/>
</dbReference>
<dbReference type="OrthoDB" id="362857at2"/>
<dbReference type="STRING" id="889378.Spiaf_0662"/>
<keyword evidence="3" id="KW-1185">Reference proteome</keyword>
<dbReference type="eggNOG" id="COG3668">
    <property type="taxonomic scope" value="Bacteria"/>
</dbReference>
<name>H9UGW9_SPIAZ</name>
<evidence type="ECO:0000313" key="2">
    <source>
        <dbReference type="EMBL" id="AFG36762.1"/>
    </source>
</evidence>
<reference evidence="3" key="1">
    <citation type="journal article" date="2013" name="Stand. Genomic Sci.">
        <title>Complete genome sequence of the halophilic bacterium Spirochaeta africana type strain (Z-7692(T)) from the alkaline Lake Magadi in the East African Rift.</title>
        <authorList>
            <person name="Liolos K."/>
            <person name="Abt B."/>
            <person name="Scheuner C."/>
            <person name="Teshima H."/>
            <person name="Held B."/>
            <person name="Lapidus A."/>
            <person name="Nolan M."/>
            <person name="Lucas S."/>
            <person name="Deshpande S."/>
            <person name="Cheng J.F."/>
            <person name="Tapia R."/>
            <person name="Goodwin L.A."/>
            <person name="Pitluck S."/>
            <person name="Pagani I."/>
            <person name="Ivanova N."/>
            <person name="Mavromatis K."/>
            <person name="Mikhailova N."/>
            <person name="Huntemann M."/>
            <person name="Pati A."/>
            <person name="Chen A."/>
            <person name="Palaniappan K."/>
            <person name="Land M."/>
            <person name="Rohde M."/>
            <person name="Tindall B.J."/>
            <person name="Detter J.C."/>
            <person name="Goker M."/>
            <person name="Bristow J."/>
            <person name="Eisen J.A."/>
            <person name="Markowitz V."/>
            <person name="Hugenholtz P."/>
            <person name="Woyke T."/>
            <person name="Klenk H.P."/>
            <person name="Kyrpides N.C."/>
        </authorList>
    </citation>
    <scope>NUCLEOTIDE SEQUENCE</scope>
    <source>
        <strain evidence="3">ATCC 700263 / DSM 8902 / Z-7692</strain>
    </source>
</reference>
<dbReference type="InterPro" id="IPR007712">
    <property type="entry name" value="RelE/ParE_toxin"/>
</dbReference>
<dbReference type="KEGG" id="sfc:Spiaf_0662"/>
<keyword evidence="1" id="KW-1277">Toxin-antitoxin system</keyword>
<dbReference type="InterPro" id="IPR035093">
    <property type="entry name" value="RelE/ParE_toxin_dom_sf"/>
</dbReference>
<dbReference type="EMBL" id="CP003282">
    <property type="protein sequence ID" value="AFG36762.1"/>
    <property type="molecule type" value="Genomic_DNA"/>
</dbReference>
<accession>H9UGW9</accession>